<sequence length="113" mass="11675">MAGKTWYEEFKISGDAVLAKVRELIQAGNVRRVFIKNDRGDTLLELPLNTGLAVTGVAALVAPALVAVGAVAALLTQVTIGVEREGRPGEGTVFDGEVKDPAAPAESSGDESA</sequence>
<dbReference type="InterPro" id="IPR025642">
    <property type="entry name" value="DUF4342"/>
</dbReference>
<dbReference type="Proteomes" id="UP000315389">
    <property type="component" value="Unassembled WGS sequence"/>
</dbReference>
<dbReference type="EMBL" id="VFOS01000002">
    <property type="protein sequence ID" value="TQL62127.1"/>
    <property type="molecule type" value="Genomic_DNA"/>
</dbReference>
<name>A0A542ZP80_RARFA</name>
<organism evidence="4 5">
    <name type="scientific">Rarobacter faecitabidus</name>
    <dbReference type="NCBI Taxonomy" id="13243"/>
    <lineage>
        <taxon>Bacteria</taxon>
        <taxon>Bacillati</taxon>
        <taxon>Actinomycetota</taxon>
        <taxon>Actinomycetes</taxon>
        <taxon>Micrococcales</taxon>
        <taxon>Rarobacteraceae</taxon>
        <taxon>Rarobacter</taxon>
    </lineage>
</organism>
<protein>
    <submittedName>
        <fullName evidence="4">Uncharacterized protein DUF4342</fullName>
    </submittedName>
</protein>
<dbReference type="AlphaFoldDB" id="A0A542ZP80"/>
<feature type="domain" description="DUF4342" evidence="3">
    <location>
        <begin position="4"/>
        <end position="84"/>
    </location>
</feature>
<keyword evidence="2" id="KW-1133">Transmembrane helix</keyword>
<accession>A0A542ZP80</accession>
<comment type="caution">
    <text evidence="4">The sequence shown here is derived from an EMBL/GenBank/DDBJ whole genome shotgun (WGS) entry which is preliminary data.</text>
</comment>
<keyword evidence="5" id="KW-1185">Reference proteome</keyword>
<reference evidence="4 5" key="1">
    <citation type="submission" date="2019-06" db="EMBL/GenBank/DDBJ databases">
        <title>Sequencing the genomes of 1000 actinobacteria strains.</title>
        <authorList>
            <person name="Klenk H.-P."/>
        </authorList>
    </citation>
    <scope>NUCLEOTIDE SEQUENCE [LARGE SCALE GENOMIC DNA]</scope>
    <source>
        <strain evidence="4 5">DSM 4813</strain>
    </source>
</reference>
<feature type="region of interest" description="Disordered" evidence="1">
    <location>
        <begin position="86"/>
        <end position="113"/>
    </location>
</feature>
<evidence type="ECO:0000313" key="4">
    <source>
        <dbReference type="EMBL" id="TQL62127.1"/>
    </source>
</evidence>
<evidence type="ECO:0000256" key="1">
    <source>
        <dbReference type="SAM" id="MobiDB-lite"/>
    </source>
</evidence>
<dbReference type="Pfam" id="PF14242">
    <property type="entry name" value="DUF4342"/>
    <property type="match status" value="1"/>
</dbReference>
<keyword evidence="2" id="KW-0812">Transmembrane</keyword>
<feature type="transmembrane region" description="Helical" evidence="2">
    <location>
        <begin position="52"/>
        <end position="75"/>
    </location>
</feature>
<dbReference type="RefSeq" id="WP_142121157.1">
    <property type="nucleotide sequence ID" value="NZ_BAAASV010000002.1"/>
</dbReference>
<evidence type="ECO:0000259" key="3">
    <source>
        <dbReference type="Pfam" id="PF14242"/>
    </source>
</evidence>
<evidence type="ECO:0000313" key="5">
    <source>
        <dbReference type="Proteomes" id="UP000315389"/>
    </source>
</evidence>
<gene>
    <name evidence="4" type="ORF">FB461_1764</name>
</gene>
<keyword evidence="2" id="KW-0472">Membrane</keyword>
<proteinExistence type="predicted"/>
<dbReference type="OrthoDB" id="677607at2"/>
<evidence type="ECO:0000256" key="2">
    <source>
        <dbReference type="SAM" id="Phobius"/>
    </source>
</evidence>